<proteinExistence type="predicted"/>
<evidence type="ECO:0000313" key="3">
    <source>
        <dbReference type="Proteomes" id="UP001558713"/>
    </source>
</evidence>
<dbReference type="SUPFAM" id="SSF52402">
    <property type="entry name" value="Adenine nucleotide alpha hydrolases-like"/>
    <property type="match status" value="1"/>
</dbReference>
<dbReference type="AlphaFoldDB" id="A0ABD1BMC5"/>
<dbReference type="EMBL" id="JBANAX010000214">
    <property type="protein sequence ID" value="KAL1218350.1"/>
    <property type="molecule type" value="Genomic_DNA"/>
</dbReference>
<protein>
    <submittedName>
        <fullName evidence="2">U-box domain-containing protein 34</fullName>
    </submittedName>
</protein>
<reference evidence="2 3" key="1">
    <citation type="submission" date="2024-04" db="EMBL/GenBank/DDBJ databases">
        <title>Genome assembly C_amara_ONT_v2.</title>
        <authorList>
            <person name="Yant L."/>
            <person name="Moore C."/>
            <person name="Slenker M."/>
        </authorList>
    </citation>
    <scope>NUCLEOTIDE SEQUENCE [LARGE SCALE GENOMIC DNA]</scope>
    <source>
        <tissue evidence="2">Leaf</tissue>
    </source>
</reference>
<feature type="domain" description="UspA" evidence="1">
    <location>
        <begin position="40"/>
        <end position="154"/>
    </location>
</feature>
<comment type="caution">
    <text evidence="2">The sequence shown here is derived from an EMBL/GenBank/DDBJ whole genome shotgun (WGS) entry which is preliminary data.</text>
</comment>
<dbReference type="PANTHER" id="PTHR47382">
    <property type="entry name" value="U-BOX DOMAIN-CONTAINING PROTEIN 52-LIKE"/>
    <property type="match status" value="1"/>
</dbReference>
<evidence type="ECO:0000313" key="2">
    <source>
        <dbReference type="EMBL" id="KAL1218350.1"/>
    </source>
</evidence>
<organism evidence="2 3">
    <name type="scientific">Cardamine amara subsp. amara</name>
    <dbReference type="NCBI Taxonomy" id="228776"/>
    <lineage>
        <taxon>Eukaryota</taxon>
        <taxon>Viridiplantae</taxon>
        <taxon>Streptophyta</taxon>
        <taxon>Embryophyta</taxon>
        <taxon>Tracheophyta</taxon>
        <taxon>Spermatophyta</taxon>
        <taxon>Magnoliopsida</taxon>
        <taxon>eudicotyledons</taxon>
        <taxon>Gunneridae</taxon>
        <taxon>Pentapetalae</taxon>
        <taxon>rosids</taxon>
        <taxon>malvids</taxon>
        <taxon>Brassicales</taxon>
        <taxon>Brassicaceae</taxon>
        <taxon>Cardamineae</taxon>
        <taxon>Cardamine</taxon>
    </lineage>
</organism>
<dbReference type="Gene3D" id="3.40.50.620">
    <property type="entry name" value="HUPs"/>
    <property type="match status" value="1"/>
</dbReference>
<sequence length="164" mass="18197">MVVMLTQEMSGSGGPKAEEGELFVAVAVKGLIGDKLGGGGSRRAVRWAIDNLLPKADRFVMIHVIPTITSIPTPTGERLPVEEVEERVVEMYVRDVKQEFETVFVPFLKMCKTSSAKCQVETLLLEYDDPAKALLRFIYKSGVNSLVMGSFTSNIFTRYIIDYA</sequence>
<name>A0ABD1BMC5_CARAN</name>
<evidence type="ECO:0000259" key="1">
    <source>
        <dbReference type="Pfam" id="PF00582"/>
    </source>
</evidence>
<keyword evidence="3" id="KW-1185">Reference proteome</keyword>
<dbReference type="PANTHER" id="PTHR47382:SF9">
    <property type="entry name" value="U-BOX KINASE FAMILY PROTEIN"/>
    <property type="match status" value="1"/>
</dbReference>
<dbReference type="Proteomes" id="UP001558713">
    <property type="component" value="Unassembled WGS sequence"/>
</dbReference>
<dbReference type="InterPro" id="IPR006016">
    <property type="entry name" value="UspA"/>
</dbReference>
<accession>A0ABD1BMC5</accession>
<dbReference type="InterPro" id="IPR014729">
    <property type="entry name" value="Rossmann-like_a/b/a_fold"/>
</dbReference>
<dbReference type="Pfam" id="PF00582">
    <property type="entry name" value="Usp"/>
    <property type="match status" value="1"/>
</dbReference>
<gene>
    <name evidence="2" type="ORF">V5N11_028059</name>
</gene>